<dbReference type="AlphaFoldDB" id="A0AA38IH91"/>
<dbReference type="GO" id="GO:0016614">
    <property type="term" value="F:oxidoreductase activity, acting on CH-OH group of donors"/>
    <property type="evidence" value="ECO:0007669"/>
    <property type="project" value="InterPro"/>
</dbReference>
<dbReference type="Gene3D" id="3.30.560.10">
    <property type="entry name" value="Glucose Oxidase, domain 3"/>
    <property type="match status" value="1"/>
</dbReference>
<proteinExistence type="inferred from homology"/>
<dbReference type="Proteomes" id="UP001168821">
    <property type="component" value="Unassembled WGS sequence"/>
</dbReference>
<evidence type="ECO:0000313" key="4">
    <source>
        <dbReference type="Proteomes" id="UP001168821"/>
    </source>
</evidence>
<dbReference type="Pfam" id="PF05199">
    <property type="entry name" value="GMC_oxred_C"/>
    <property type="match status" value="1"/>
</dbReference>
<protein>
    <recommendedName>
        <fullName evidence="2">Glucose-methanol-choline oxidoreductase C-terminal domain-containing protein</fullName>
    </recommendedName>
</protein>
<dbReference type="EMBL" id="JALNTZ010000004">
    <property type="protein sequence ID" value="KAJ3656415.1"/>
    <property type="molecule type" value="Genomic_DNA"/>
</dbReference>
<evidence type="ECO:0000259" key="2">
    <source>
        <dbReference type="Pfam" id="PF05199"/>
    </source>
</evidence>
<organism evidence="3 4">
    <name type="scientific">Zophobas morio</name>
    <dbReference type="NCBI Taxonomy" id="2755281"/>
    <lineage>
        <taxon>Eukaryota</taxon>
        <taxon>Metazoa</taxon>
        <taxon>Ecdysozoa</taxon>
        <taxon>Arthropoda</taxon>
        <taxon>Hexapoda</taxon>
        <taxon>Insecta</taxon>
        <taxon>Pterygota</taxon>
        <taxon>Neoptera</taxon>
        <taxon>Endopterygota</taxon>
        <taxon>Coleoptera</taxon>
        <taxon>Polyphaga</taxon>
        <taxon>Cucujiformia</taxon>
        <taxon>Tenebrionidae</taxon>
        <taxon>Zophobas</taxon>
    </lineage>
</organism>
<dbReference type="PANTHER" id="PTHR11552">
    <property type="entry name" value="GLUCOSE-METHANOL-CHOLINE GMC OXIDOREDUCTASE"/>
    <property type="match status" value="1"/>
</dbReference>
<evidence type="ECO:0000313" key="3">
    <source>
        <dbReference type="EMBL" id="KAJ3656415.1"/>
    </source>
</evidence>
<dbReference type="SUPFAM" id="SSF51905">
    <property type="entry name" value="FAD/NAD(P)-binding domain"/>
    <property type="match status" value="1"/>
</dbReference>
<accession>A0AA38IH91</accession>
<dbReference type="Gene3D" id="3.50.50.60">
    <property type="entry name" value="FAD/NAD(P)-binding domain"/>
    <property type="match status" value="1"/>
</dbReference>
<keyword evidence="4" id="KW-1185">Reference proteome</keyword>
<dbReference type="PANTHER" id="PTHR11552:SF217">
    <property type="entry name" value="GLUCOSE DEHYDROGENASE [FAD, QUINONE]"/>
    <property type="match status" value="1"/>
</dbReference>
<feature type="domain" description="Glucose-methanol-choline oxidoreductase C-terminal" evidence="2">
    <location>
        <begin position="113"/>
        <end position="256"/>
    </location>
</feature>
<comment type="similarity">
    <text evidence="1">Belongs to the GMC oxidoreductase family.</text>
</comment>
<dbReference type="InterPro" id="IPR012132">
    <property type="entry name" value="GMC_OxRdtase"/>
</dbReference>
<name>A0AA38IH91_9CUCU</name>
<reference evidence="3" key="1">
    <citation type="journal article" date="2023" name="G3 (Bethesda)">
        <title>Whole genome assemblies of Zophobas morio and Tenebrio molitor.</title>
        <authorList>
            <person name="Kaur S."/>
            <person name="Stinson S.A."/>
            <person name="diCenzo G.C."/>
        </authorList>
    </citation>
    <scope>NUCLEOTIDE SEQUENCE</scope>
    <source>
        <strain evidence="3">QUZm001</strain>
    </source>
</reference>
<gene>
    <name evidence="3" type="ORF">Zmor_015495</name>
</gene>
<dbReference type="InterPro" id="IPR036188">
    <property type="entry name" value="FAD/NAD-bd_sf"/>
</dbReference>
<dbReference type="GO" id="GO:0050660">
    <property type="term" value="F:flavin adenine dinucleotide binding"/>
    <property type="evidence" value="ECO:0007669"/>
    <property type="project" value="InterPro"/>
</dbReference>
<dbReference type="InterPro" id="IPR007867">
    <property type="entry name" value="GMC_OxRtase_C"/>
</dbReference>
<comment type="caution">
    <text evidence="3">The sequence shown here is derived from an EMBL/GenBank/DDBJ whole genome shotgun (WGS) entry which is preliminary data.</text>
</comment>
<sequence>MRSHLPTRNLTFVYARTFAYTNVCARFENTESSKPFGSWPLAYAELIRTRISEVAARLTTKYGDPAGDDPDLQLVFEGLSATCCRTCAVGELADPDNPDSRKSIRITSDNIKPKSRGYIGLHTSNPLDAPLMQPNYLAEADDVKILIEGIRVIQSLGNTTVLREKYGTELIKENYGDCEEQYTYDSDEFWECAVRYATGPENHQAGSCKMGPASDPLAVVDPELQVHGIEGLRVADASVMPVLISGNPHATIVMIGERAADFIKQKQTTTY</sequence>
<dbReference type="SUPFAM" id="SSF54373">
    <property type="entry name" value="FAD-linked reductases, C-terminal domain"/>
    <property type="match status" value="1"/>
</dbReference>
<evidence type="ECO:0000256" key="1">
    <source>
        <dbReference type="ARBA" id="ARBA00010790"/>
    </source>
</evidence>